<gene>
    <name evidence="1" type="ORF">DPPLL_18520</name>
</gene>
<name>A0ABM7W974_9BACT</name>
<organism evidence="1 2">
    <name type="scientific">Desulfofustis limnaeus</name>
    <dbReference type="NCBI Taxonomy" id="2740163"/>
    <lineage>
        <taxon>Bacteria</taxon>
        <taxon>Pseudomonadati</taxon>
        <taxon>Thermodesulfobacteriota</taxon>
        <taxon>Desulfobulbia</taxon>
        <taxon>Desulfobulbales</taxon>
        <taxon>Desulfocapsaceae</taxon>
        <taxon>Desulfofustis</taxon>
    </lineage>
</organism>
<reference evidence="1 2" key="1">
    <citation type="submission" date="2022-01" db="EMBL/GenBank/DDBJ databases">
        <title>Desulfofustis limnae sp. nov., a novel mesophilic sulfate-reducing bacterium isolated from marsh soil.</title>
        <authorList>
            <person name="Watanabe M."/>
            <person name="Takahashi A."/>
            <person name="Kojima H."/>
            <person name="Fukui M."/>
        </authorList>
    </citation>
    <scope>NUCLEOTIDE SEQUENCE [LARGE SCALE GENOMIC DNA]</scope>
    <source>
        <strain evidence="1 2">PPLL</strain>
    </source>
</reference>
<proteinExistence type="predicted"/>
<evidence type="ECO:0000313" key="2">
    <source>
        <dbReference type="Proteomes" id="UP000830055"/>
    </source>
</evidence>
<dbReference type="EMBL" id="AP025516">
    <property type="protein sequence ID" value="BDD87487.1"/>
    <property type="molecule type" value="Genomic_DNA"/>
</dbReference>
<evidence type="ECO:0008006" key="3">
    <source>
        <dbReference type="Google" id="ProtNLM"/>
    </source>
</evidence>
<keyword evidence="2" id="KW-1185">Reference proteome</keyword>
<sequence>MGTISRIQQPASEMTEFVAHGRIDVRDVIEALTHFYADEQQTINSLWDFTDADLSGLSAHDIQMIADFVAVHAQERVGSKAALVFSSDLEYGLGRMIDAQLEIELAPVFLQSFKNKEAAQLWLNRPEP</sequence>
<evidence type="ECO:0000313" key="1">
    <source>
        <dbReference type="EMBL" id="BDD87487.1"/>
    </source>
</evidence>
<accession>A0ABM7W974</accession>
<protein>
    <recommendedName>
        <fullName evidence="3">STAS/SEC14 domain-containing protein</fullName>
    </recommendedName>
</protein>
<dbReference type="Proteomes" id="UP000830055">
    <property type="component" value="Chromosome"/>
</dbReference>